<organism evidence="1 2">
    <name type="scientific">Dreissena polymorpha</name>
    <name type="common">Zebra mussel</name>
    <name type="synonym">Mytilus polymorpha</name>
    <dbReference type="NCBI Taxonomy" id="45954"/>
    <lineage>
        <taxon>Eukaryota</taxon>
        <taxon>Metazoa</taxon>
        <taxon>Spiralia</taxon>
        <taxon>Lophotrochozoa</taxon>
        <taxon>Mollusca</taxon>
        <taxon>Bivalvia</taxon>
        <taxon>Autobranchia</taxon>
        <taxon>Heteroconchia</taxon>
        <taxon>Euheterodonta</taxon>
        <taxon>Imparidentia</taxon>
        <taxon>Neoheterodontei</taxon>
        <taxon>Myida</taxon>
        <taxon>Dreissenoidea</taxon>
        <taxon>Dreissenidae</taxon>
        <taxon>Dreissena</taxon>
    </lineage>
</organism>
<dbReference type="EMBL" id="JAIWYP010000005">
    <property type="protein sequence ID" value="KAH3823467.1"/>
    <property type="molecule type" value="Genomic_DNA"/>
</dbReference>
<name>A0A9D4GV33_DREPO</name>
<protein>
    <submittedName>
        <fullName evidence="1">Uncharacterized protein</fullName>
    </submittedName>
</protein>
<sequence length="109" mass="12002">MIHGCIIDMDFGSNIPDVDGTESEVDPTPCGRGGSLEERRCQLFKLTTLAILPAIILIVRDAVKVASDVQSIKQYELYELKYDTADLISTFTKSITHVGISNDNYDCST</sequence>
<proteinExistence type="predicted"/>
<dbReference type="AlphaFoldDB" id="A0A9D4GV33"/>
<reference evidence="1" key="1">
    <citation type="journal article" date="2019" name="bioRxiv">
        <title>The Genome of the Zebra Mussel, Dreissena polymorpha: A Resource for Invasive Species Research.</title>
        <authorList>
            <person name="McCartney M.A."/>
            <person name="Auch B."/>
            <person name="Kono T."/>
            <person name="Mallez S."/>
            <person name="Zhang Y."/>
            <person name="Obille A."/>
            <person name="Becker A."/>
            <person name="Abrahante J.E."/>
            <person name="Garbe J."/>
            <person name="Badalamenti J.P."/>
            <person name="Herman A."/>
            <person name="Mangelson H."/>
            <person name="Liachko I."/>
            <person name="Sullivan S."/>
            <person name="Sone E.D."/>
            <person name="Koren S."/>
            <person name="Silverstein K.A.T."/>
            <person name="Beckman K.B."/>
            <person name="Gohl D.M."/>
        </authorList>
    </citation>
    <scope>NUCLEOTIDE SEQUENCE</scope>
    <source>
        <strain evidence="1">Duluth1</strain>
        <tissue evidence="1">Whole animal</tissue>
    </source>
</reference>
<keyword evidence="2" id="KW-1185">Reference proteome</keyword>
<comment type="caution">
    <text evidence="1">The sequence shown here is derived from an EMBL/GenBank/DDBJ whole genome shotgun (WGS) entry which is preliminary data.</text>
</comment>
<reference evidence="1" key="2">
    <citation type="submission" date="2020-11" db="EMBL/GenBank/DDBJ databases">
        <authorList>
            <person name="McCartney M.A."/>
            <person name="Auch B."/>
            <person name="Kono T."/>
            <person name="Mallez S."/>
            <person name="Becker A."/>
            <person name="Gohl D.M."/>
            <person name="Silverstein K.A.T."/>
            <person name="Koren S."/>
            <person name="Bechman K.B."/>
            <person name="Herman A."/>
            <person name="Abrahante J.E."/>
            <person name="Garbe J."/>
        </authorList>
    </citation>
    <scope>NUCLEOTIDE SEQUENCE</scope>
    <source>
        <strain evidence="1">Duluth1</strain>
        <tissue evidence="1">Whole animal</tissue>
    </source>
</reference>
<evidence type="ECO:0000313" key="1">
    <source>
        <dbReference type="EMBL" id="KAH3823467.1"/>
    </source>
</evidence>
<gene>
    <name evidence="1" type="ORF">DPMN_125269</name>
</gene>
<evidence type="ECO:0000313" key="2">
    <source>
        <dbReference type="Proteomes" id="UP000828390"/>
    </source>
</evidence>
<dbReference type="Proteomes" id="UP000828390">
    <property type="component" value="Unassembled WGS sequence"/>
</dbReference>
<accession>A0A9D4GV33</accession>